<dbReference type="NCBIfam" id="TIGR02241">
    <property type="entry name" value="conserved hypothetical phage tail region protein"/>
    <property type="match status" value="1"/>
</dbReference>
<dbReference type="Proteomes" id="UP000316921">
    <property type="component" value="Chromosome"/>
</dbReference>
<evidence type="ECO:0000313" key="2">
    <source>
        <dbReference type="Proteomes" id="UP000316921"/>
    </source>
</evidence>
<dbReference type="EMBL" id="CP036287">
    <property type="protein sequence ID" value="QDU68938.1"/>
    <property type="molecule type" value="Genomic_DNA"/>
</dbReference>
<sequence length="147" mass="16073">MADATLAYPLASIRFSVDWGGSIANFSEVAGLNVETDMIEYRGGADGSLTTRKIPGLMKYSNVTLKRGILAKDNDFFSWWEKNQLGTHEQRAVTITLLNESGDETVSWALLRAWPVKVEGPSLNGKGNEIAIESIELCHEGVTIKNG</sequence>
<dbReference type="InterPro" id="IPR010667">
    <property type="entry name" value="Phage_T4_Gp19"/>
</dbReference>
<dbReference type="PANTHER" id="PTHR38009:SF1">
    <property type="entry name" value="CONSERVED HYPOTHETICAL PHAGE TAIL PROTEIN"/>
    <property type="match status" value="1"/>
</dbReference>
<proteinExistence type="predicted"/>
<evidence type="ECO:0000313" key="1">
    <source>
        <dbReference type="EMBL" id="QDU68938.1"/>
    </source>
</evidence>
<accession>A0A518BPN5</accession>
<reference evidence="1 2" key="1">
    <citation type="submission" date="2019-02" db="EMBL/GenBank/DDBJ databases">
        <title>Deep-cultivation of Planctomycetes and their phenomic and genomic characterization uncovers novel biology.</title>
        <authorList>
            <person name="Wiegand S."/>
            <person name="Jogler M."/>
            <person name="Boedeker C."/>
            <person name="Pinto D."/>
            <person name="Vollmers J."/>
            <person name="Rivas-Marin E."/>
            <person name="Kohn T."/>
            <person name="Peeters S.H."/>
            <person name="Heuer A."/>
            <person name="Rast P."/>
            <person name="Oberbeckmann S."/>
            <person name="Bunk B."/>
            <person name="Jeske O."/>
            <person name="Meyerdierks A."/>
            <person name="Storesund J.E."/>
            <person name="Kallscheuer N."/>
            <person name="Luecker S."/>
            <person name="Lage O.M."/>
            <person name="Pohl T."/>
            <person name="Merkel B.J."/>
            <person name="Hornburger P."/>
            <person name="Mueller R.-W."/>
            <person name="Bruemmer F."/>
            <person name="Labrenz M."/>
            <person name="Spormann A.M."/>
            <person name="Op den Camp H."/>
            <person name="Overmann J."/>
            <person name="Amann R."/>
            <person name="Jetten M.S.M."/>
            <person name="Mascher T."/>
            <person name="Medema M.H."/>
            <person name="Devos D.P."/>
            <person name="Kaster A.-K."/>
            <person name="Ovreas L."/>
            <person name="Rohde M."/>
            <person name="Galperin M.Y."/>
            <person name="Jogler C."/>
        </authorList>
    </citation>
    <scope>NUCLEOTIDE SEQUENCE [LARGE SCALE GENOMIC DNA]</scope>
    <source>
        <strain evidence="1 2">Pla133</strain>
    </source>
</reference>
<dbReference type="RefSeq" id="WP_145068377.1">
    <property type="nucleotide sequence ID" value="NZ_CP036287.1"/>
</dbReference>
<organism evidence="1 2">
    <name type="scientific">Engelhardtia mirabilis</name>
    <dbReference type="NCBI Taxonomy" id="2528011"/>
    <lineage>
        <taxon>Bacteria</taxon>
        <taxon>Pseudomonadati</taxon>
        <taxon>Planctomycetota</taxon>
        <taxon>Planctomycetia</taxon>
        <taxon>Planctomycetia incertae sedis</taxon>
        <taxon>Engelhardtia</taxon>
    </lineage>
</organism>
<dbReference type="InterPro" id="IPR011747">
    <property type="entry name" value="CHP02241"/>
</dbReference>
<gene>
    <name evidence="1" type="ORF">Pla133_40530</name>
</gene>
<dbReference type="KEGG" id="pbap:Pla133_40530"/>
<keyword evidence="2" id="KW-1185">Reference proteome</keyword>
<dbReference type="PANTHER" id="PTHR38009">
    <property type="entry name" value="CONSERVED HYPOTHETICAL PHAGE TAIL PROTEIN"/>
    <property type="match status" value="1"/>
</dbReference>
<name>A0A518BPN5_9BACT</name>
<protein>
    <submittedName>
        <fullName evidence="1">T4-like virus tail tube protein gp19</fullName>
    </submittedName>
</protein>
<dbReference type="Pfam" id="PF06841">
    <property type="entry name" value="Phage_T4_gp19"/>
    <property type="match status" value="1"/>
</dbReference>
<dbReference type="AlphaFoldDB" id="A0A518BPN5"/>
<dbReference type="GO" id="GO:0005198">
    <property type="term" value="F:structural molecule activity"/>
    <property type="evidence" value="ECO:0007669"/>
    <property type="project" value="InterPro"/>
</dbReference>